<dbReference type="AlphaFoldDB" id="W2QKP5"/>
<dbReference type="EMBL" id="KI669576">
    <property type="protein sequence ID" value="ETN12795.1"/>
    <property type="molecule type" value="Genomic_DNA"/>
</dbReference>
<evidence type="ECO:0000313" key="2">
    <source>
        <dbReference type="EMBL" id="ETN12795.1"/>
    </source>
</evidence>
<evidence type="ECO:0000256" key="1">
    <source>
        <dbReference type="SAM" id="MobiDB-lite"/>
    </source>
</evidence>
<protein>
    <submittedName>
        <fullName evidence="2">Uncharacterized protein</fullName>
    </submittedName>
</protein>
<dbReference type="GeneID" id="20178600"/>
<organism evidence="2 3">
    <name type="scientific">Phytophthora nicotianae (strain INRA-310)</name>
    <name type="common">Phytophthora parasitica</name>
    <dbReference type="NCBI Taxonomy" id="761204"/>
    <lineage>
        <taxon>Eukaryota</taxon>
        <taxon>Sar</taxon>
        <taxon>Stramenopiles</taxon>
        <taxon>Oomycota</taxon>
        <taxon>Peronosporomycetes</taxon>
        <taxon>Peronosporales</taxon>
        <taxon>Peronosporaceae</taxon>
        <taxon>Phytophthora</taxon>
    </lineage>
</organism>
<dbReference type="OMA" id="PACERSM"/>
<feature type="region of interest" description="Disordered" evidence="1">
    <location>
        <begin position="225"/>
        <end position="342"/>
    </location>
</feature>
<dbReference type="RefSeq" id="XP_008901819.1">
    <property type="nucleotide sequence ID" value="XM_008903571.1"/>
</dbReference>
<dbReference type="OrthoDB" id="126326at2759"/>
<reference evidence="2 3" key="2">
    <citation type="submission" date="2013-11" db="EMBL/GenBank/DDBJ databases">
        <title>The Genome Sequence of Phytophthora parasitica INRA-310.</title>
        <authorList>
            <consortium name="The Broad Institute Genomics Platform"/>
            <person name="Russ C."/>
            <person name="Tyler B."/>
            <person name="Panabieres F."/>
            <person name="Shan W."/>
            <person name="Tripathy S."/>
            <person name="Grunwald N."/>
            <person name="Machado M."/>
            <person name="Johnson C.S."/>
            <person name="Arredondo F."/>
            <person name="Hong C."/>
            <person name="Coffey M."/>
            <person name="Young S.K."/>
            <person name="Zeng Q."/>
            <person name="Gargeya S."/>
            <person name="Fitzgerald M."/>
            <person name="Abouelleil A."/>
            <person name="Alvarado L."/>
            <person name="Chapman S.B."/>
            <person name="Gainer-Dewar J."/>
            <person name="Goldberg J."/>
            <person name="Griggs A."/>
            <person name="Gujja S."/>
            <person name="Hansen M."/>
            <person name="Howarth C."/>
            <person name="Imamovic A."/>
            <person name="Ireland A."/>
            <person name="Larimer J."/>
            <person name="McCowan C."/>
            <person name="Murphy C."/>
            <person name="Pearson M."/>
            <person name="Poon T.W."/>
            <person name="Priest M."/>
            <person name="Roberts A."/>
            <person name="Saif S."/>
            <person name="Shea T."/>
            <person name="Sykes S."/>
            <person name="Wortman J."/>
            <person name="Nusbaum C."/>
            <person name="Birren B."/>
        </authorList>
    </citation>
    <scope>NUCLEOTIDE SEQUENCE [LARGE SCALE GENOMIC DNA]</scope>
    <source>
        <strain evidence="2 3">INRA-310</strain>
    </source>
</reference>
<dbReference type="Proteomes" id="UP000018817">
    <property type="component" value="Unassembled WGS sequence"/>
</dbReference>
<proteinExistence type="predicted"/>
<evidence type="ECO:0000313" key="3">
    <source>
        <dbReference type="Proteomes" id="UP000018817"/>
    </source>
</evidence>
<name>W2QKP5_PHYN3</name>
<dbReference type="VEuPathDB" id="FungiDB:PPTG_08838"/>
<accession>W2QKP5</accession>
<reference evidence="3" key="1">
    <citation type="submission" date="2011-12" db="EMBL/GenBank/DDBJ databases">
        <authorList>
            <consortium name="The Broad Institute Genome Sequencing Platform"/>
            <person name="Russ C."/>
            <person name="Tyler B."/>
            <person name="Panabieres F."/>
            <person name="Shan W."/>
            <person name="Tripathy S."/>
            <person name="Grunwald N."/>
            <person name="Machado M."/>
            <person name="Young S.K."/>
            <person name="Zeng Q."/>
            <person name="Gargeya S."/>
            <person name="Fitzgerald M."/>
            <person name="Haas B."/>
            <person name="Abouelleil A."/>
            <person name="Alvarado L."/>
            <person name="Arachchi H.M."/>
            <person name="Berlin A."/>
            <person name="Chapman S.B."/>
            <person name="Gearin G."/>
            <person name="Goldberg J."/>
            <person name="Griggs A."/>
            <person name="Gujja S."/>
            <person name="Hansen M."/>
            <person name="Heiman D."/>
            <person name="Howarth C."/>
            <person name="Larimer J."/>
            <person name="Lui A."/>
            <person name="MacDonald P.J.P."/>
            <person name="McCowen C."/>
            <person name="Montmayeur A."/>
            <person name="Murphy C."/>
            <person name="Neiman D."/>
            <person name="Pearson M."/>
            <person name="Priest M."/>
            <person name="Roberts A."/>
            <person name="Saif S."/>
            <person name="Shea T."/>
            <person name="Sisk P."/>
            <person name="Stolte C."/>
            <person name="Sykes S."/>
            <person name="Wortman J."/>
            <person name="Nusbaum C."/>
            <person name="Birren B."/>
        </authorList>
    </citation>
    <scope>NUCLEOTIDE SEQUENCE [LARGE SCALE GENOMIC DNA]</scope>
    <source>
        <strain evidence="3">INRA-310</strain>
    </source>
</reference>
<gene>
    <name evidence="2" type="ORF">PPTG_08838</name>
</gene>
<feature type="compositionally biased region" description="Basic residues" evidence="1">
    <location>
        <begin position="295"/>
        <end position="304"/>
    </location>
</feature>
<sequence>MTANLSPGDLAFVGPNHISQLAEFQYVEVVTIADGTVTVKVVGPDAEENGDGNTLSVPVETLQNRVVPAHERDLWPGSLLAHPVAFPRTSTDGVDVWAYGVVSGYDTSEQSATLHVICPNDSVRLRLTTATTIIKVDVLNYALQTGAGVNTTAVNPTELLDKQNKIIAACQRRRSGLPKEIVDSATVPFKGGDLLPLIRPSTLELVRVTRQHIVDYKTAARTKRPENLYVTHETASPTVAKRSRAADRQSSQSSRPAGLGAGESVRRMDESAGESEEMALSSSSEDENIRDVQHMHRPLSKRRRIDREDIGSDHSSSSDQDESSYAWDKNSKGVVFHPSPSDRRAHSAIVRLRHAGKEPQMLLQSAQQSEHVDFIATPPVLRGAYCFGFGVGLSIMHFRRALTADEVATTERGMNMWDFSARNALAAPPRATKIADLTSALSSFYKFAKYFYNKATRKFIGTARDFIISYADSAPIDPAMARLLAHWINTKFSKFRSRLVTKGIRSALRVRKEFSRNDEQLSALKEAYPSWKITTAANNSHRSGVGKKADSRQHNKERIPFPVIESLPKGDDGHRLCLRYVSKAGCNVTDCARAHFKPASLTEETKTVIAQRWKGLSEECKDL</sequence>